<gene>
    <name evidence="1" type="ORF">RBB75_09350</name>
</gene>
<dbReference type="AlphaFoldDB" id="A0AAU7ZJI6"/>
<dbReference type="EMBL" id="CP132932">
    <property type="protein sequence ID" value="XCB28512.1"/>
    <property type="molecule type" value="Genomic_DNA"/>
</dbReference>
<dbReference type="KEGG" id="temp:RBB75_09350"/>
<name>A0AAU7ZJI6_9BACT</name>
<reference evidence="1" key="1">
    <citation type="submission" date="2023-08" db="EMBL/GenBank/DDBJ databases">
        <authorList>
            <person name="Messyasz A."/>
            <person name="Mannisto M.K."/>
            <person name="Kerkhof L.J."/>
            <person name="Haggblom M."/>
        </authorList>
    </citation>
    <scope>NUCLEOTIDE SEQUENCE</scope>
    <source>
        <strain evidence="1">M8UP23</strain>
    </source>
</reference>
<accession>A0AAU7ZJI6</accession>
<reference evidence="1" key="2">
    <citation type="journal article" date="2024" name="Environ. Microbiol.">
        <title>Genome analysis and description of Tunturibacter gen. nov. expands the diversity of Terriglobia in tundra soils.</title>
        <authorList>
            <person name="Messyasz A."/>
            <person name="Mannisto M.K."/>
            <person name="Kerkhof L.J."/>
            <person name="Haggblom M.M."/>
        </authorList>
    </citation>
    <scope>NUCLEOTIDE SEQUENCE</scope>
    <source>
        <strain evidence="1">M8UP23</strain>
    </source>
</reference>
<sequence length="164" mass="18094">MQCPKQQESRIVAINAEQLTATPLRVITDPTPTVWLKRLIDSGTLYIPQNLNPSQFATLQAITLLLSHPGSRYAACRLDASLTTSAGEAEVDAPAPPISFDYRLGLDELETITRTRTGYSFTELHTDLQDAILSLIATRDLISRRLDLARWLADLHSHTLALAA</sequence>
<protein>
    <submittedName>
        <fullName evidence="1">Uncharacterized protein</fullName>
    </submittedName>
</protein>
<dbReference type="RefSeq" id="WP_353070276.1">
    <property type="nucleotide sequence ID" value="NZ_CP132932.1"/>
</dbReference>
<evidence type="ECO:0000313" key="1">
    <source>
        <dbReference type="EMBL" id="XCB28512.1"/>
    </source>
</evidence>
<organism evidence="1">
    <name type="scientific">Tunturiibacter empetritectus</name>
    <dbReference type="NCBI Taxonomy" id="3069691"/>
    <lineage>
        <taxon>Bacteria</taxon>
        <taxon>Pseudomonadati</taxon>
        <taxon>Acidobacteriota</taxon>
        <taxon>Terriglobia</taxon>
        <taxon>Terriglobales</taxon>
        <taxon>Acidobacteriaceae</taxon>
        <taxon>Tunturiibacter</taxon>
    </lineage>
</organism>
<proteinExistence type="predicted"/>